<evidence type="ECO:0000256" key="1">
    <source>
        <dbReference type="SAM" id="Coils"/>
    </source>
</evidence>
<dbReference type="AlphaFoldDB" id="A0AAP3Z116"/>
<evidence type="ECO:0000313" key="4">
    <source>
        <dbReference type="Proteomes" id="UP001152598"/>
    </source>
</evidence>
<dbReference type="Pfam" id="PF20155">
    <property type="entry name" value="TMP_3"/>
    <property type="match status" value="1"/>
</dbReference>
<dbReference type="Proteomes" id="UP001152598">
    <property type="component" value="Unassembled WGS sequence"/>
</dbReference>
<sequence>MVASGVGQYSINVKSNLKDFYGTLTNTQKELKTLTEKKLKLEVDSSKLDELRDKGQRIAAQMRELRQQKTEIKLGNTDIKNTELAMRMIDRQISRLNGEKLEVEAEIQPIRTTNIQLNQIQSSIERINRQKIKFNFEESSLGRVKSTIDTISSLSGKVGDKFEKLGGTLSKISAVALAPVVLGTRTAAGYAEDFLKSTVNYSMEVEQSKATLRAQGIESEKLKSTFREINDFANISPFDVGNMTDSVSAVNAYVGNIDKALRATKVFGTSLYASGRDASELQNVAVNLGQLATGNFTKADFKQLTQGVPAISQALRDIDINKWEDFTAALGDDPGTKQIEITGDALGLVTDALDNYNKKTNALEESNKSLKAQFDNAKGQFNTMRDAVLNSSGAYEEIHKVFDAFGDKINSPEIKQALTELFKGSIPYLKKVEDGIRNFNINNFIAGVKDGENAVKEEFDNIRKDLENAFNFFEHFPIVGNIIQALKGDLNGNEGSFGKFLGDFISGSLKIGTTGLKLSLVGKGINFFSTITGMLGTGLGGVGKIKEWIANRLSKEVAEGVSAGVSSGVSGGVSAGGVAAGTGKVSKGLSVLGKGVGVVAKAGFTFEGLGILDQVRGILKNYNLKEVEELYKDLPETYPDLASRLKTLKEFSDKLAEVTMNTGAQNFTNDIVNGVTAVGAGLAASGTPLAGIGAGVATAGFIFKGLQVVDDLRENMKMDRIQKLFSIAKDLKDLDFAELTNLKIGEKIKGLTKALVDVYNGLHLETMVDLGSDSGKYTLGEVIISLDSQLPDSSMVTRVAEVLKRIKSMSDSLKVIGSIEEYKNIGQGIINLKSGLVQLSHALGGGDEDKELSFGPQMGPMPNGVPQPTIYYQSDQFSVIVDQAYEFVKKIAGKIEKLDEITQNIVTLKKSLDGIKNIGSLEGVGAGIANVKEGLNEMLSAFGPDLAGKQSGQQMLGENDDFGSIAKDLSKKSADLDEQLPNIKTEIDNLKLVGDSLKLVQGLNLDEKAVLTQITIIKEAINSLSSVATEERLSDLKGISEAVNTITKDMIQNYPPQYTELGKTLATKMSDSFKEKLNFSNAVELRTKEITRSLAEGKGKSLANALNSEFNSTLNLGQQIKKQLQDAISQNYKTKLSVDLSTNKIGTPSNPSKYPTVVMASGGRVATDSQLQDSPEKPILGNGEYVIPKKIVNALGVPFFDKLRSGQISRTFAGLAQSVSNTTSSVVNNIYNNQTTNQHMNVYPSGHQDMMMISNRRIRV</sequence>
<feature type="coiled-coil region" evidence="1">
    <location>
        <begin position="353"/>
        <end position="380"/>
    </location>
</feature>
<dbReference type="RefSeq" id="WP_278228343.1">
    <property type="nucleotide sequence ID" value="NZ_JAOWLV010000003.1"/>
</dbReference>
<reference evidence="3" key="1">
    <citation type="submission" date="2022-10" db="EMBL/GenBank/DDBJ databases">
        <authorList>
            <person name="Turner M.S."/>
            <person name="Huang W."/>
        </authorList>
    </citation>
    <scope>NUCLEOTIDE SEQUENCE</scope>
    <source>
        <strain evidence="3">54</strain>
    </source>
</reference>
<protein>
    <recommendedName>
        <fullName evidence="2">Tape measure protein N-terminal domain-containing protein</fullName>
    </recommendedName>
</protein>
<proteinExistence type="predicted"/>
<feature type="domain" description="Tape measure protein N-terminal" evidence="2">
    <location>
        <begin position="197"/>
        <end position="317"/>
    </location>
</feature>
<evidence type="ECO:0000313" key="3">
    <source>
        <dbReference type="EMBL" id="MDG4976393.1"/>
    </source>
</evidence>
<reference evidence="3" key="2">
    <citation type="journal article" date="2023" name="Food Microbiol.">
        <title>Evaluation of the fermentation potential of lactic acid bacteria isolated from herbs, fruits and vegetables as starter cultures in nut-based milk alternatives.</title>
        <authorList>
            <person name="Huang W."/>
            <person name="Dong A."/>
            <person name="Pham H.T."/>
            <person name="Zhou C."/>
            <person name="Huo Z."/>
            <person name="Watjen A.P."/>
            <person name="Prakash S."/>
            <person name="Bang-Berthelsen C.H."/>
            <person name="Turner M.S."/>
        </authorList>
    </citation>
    <scope>NUCLEOTIDE SEQUENCE</scope>
    <source>
        <strain evidence="3">54</strain>
    </source>
</reference>
<evidence type="ECO:0000259" key="2">
    <source>
        <dbReference type="Pfam" id="PF20155"/>
    </source>
</evidence>
<comment type="caution">
    <text evidence="3">The sequence shown here is derived from an EMBL/GenBank/DDBJ whole genome shotgun (WGS) entry which is preliminary data.</text>
</comment>
<feature type="coiled-coil region" evidence="1">
    <location>
        <begin position="24"/>
        <end position="68"/>
    </location>
</feature>
<gene>
    <name evidence="3" type="ORF">OGZ50_06560</name>
</gene>
<name>A0AAP3Z116_9LACT</name>
<keyword evidence="1" id="KW-0175">Coiled coil</keyword>
<accession>A0AAP3Z116</accession>
<dbReference type="EMBL" id="JAOWLV010000003">
    <property type="protein sequence ID" value="MDG4976393.1"/>
    <property type="molecule type" value="Genomic_DNA"/>
</dbReference>
<organism evidence="3 4">
    <name type="scientific">Lactococcus lactis</name>
    <dbReference type="NCBI Taxonomy" id="1358"/>
    <lineage>
        <taxon>Bacteria</taxon>
        <taxon>Bacillati</taxon>
        <taxon>Bacillota</taxon>
        <taxon>Bacilli</taxon>
        <taxon>Lactobacillales</taxon>
        <taxon>Streptococcaceae</taxon>
        <taxon>Lactococcus</taxon>
    </lineage>
</organism>
<dbReference type="InterPro" id="IPR013491">
    <property type="entry name" value="Tape_meas_N"/>
</dbReference>